<evidence type="ECO:0000313" key="4">
    <source>
        <dbReference type="Proteomes" id="UP001056610"/>
    </source>
</evidence>
<name>A0ABY4QLR2_9MYCO</name>
<dbReference type="Proteomes" id="UP001056610">
    <property type="component" value="Chromosome"/>
</dbReference>
<feature type="transmembrane region" description="Helical" evidence="2">
    <location>
        <begin position="172"/>
        <end position="192"/>
    </location>
</feature>
<gene>
    <name evidence="3" type="ORF">M5I08_22960</name>
</gene>
<dbReference type="EMBL" id="CP097320">
    <property type="protein sequence ID" value="UQX10791.1"/>
    <property type="molecule type" value="Genomic_DNA"/>
</dbReference>
<keyword evidence="4" id="KW-1185">Reference proteome</keyword>
<evidence type="ECO:0000256" key="1">
    <source>
        <dbReference type="SAM" id="MobiDB-lite"/>
    </source>
</evidence>
<evidence type="ECO:0000313" key="3">
    <source>
        <dbReference type="EMBL" id="UQX10791.1"/>
    </source>
</evidence>
<proteinExistence type="predicted"/>
<feature type="transmembrane region" description="Helical" evidence="2">
    <location>
        <begin position="81"/>
        <end position="103"/>
    </location>
</feature>
<evidence type="ECO:0000256" key="2">
    <source>
        <dbReference type="SAM" id="Phobius"/>
    </source>
</evidence>
<reference evidence="3" key="1">
    <citation type="submission" date="2022-05" db="EMBL/GenBank/DDBJ databases">
        <title>A methanotrophic Mycobacterium dominates a cave microbial ecosystem.</title>
        <authorList>
            <person name="Van Spanning R.J.M."/>
            <person name="Guan Q."/>
            <person name="Melkonian C."/>
            <person name="Gallant J."/>
            <person name="Polerecky L."/>
            <person name="Flot J.-F."/>
            <person name="Brandt B.W."/>
            <person name="Braster M."/>
            <person name="Iturbe Espinoza P."/>
            <person name="Aerts J."/>
            <person name="Meima-Franke M."/>
            <person name="Piersma S.R."/>
            <person name="Bunduc C."/>
            <person name="Ummels R."/>
            <person name="Pain A."/>
            <person name="Fleming E.J."/>
            <person name="van der Wel N."/>
            <person name="Gherman V.D."/>
            <person name="Sarbu S.M."/>
            <person name="Bodelier P.L.E."/>
            <person name="Bitter W."/>
        </authorList>
    </citation>
    <scope>NUCLEOTIDE SEQUENCE</scope>
    <source>
        <strain evidence="3">Sulfur Cave</strain>
    </source>
</reference>
<organism evidence="3 4">
    <name type="scientific">Candidatus Mycobacterium methanotrophicum</name>
    <dbReference type="NCBI Taxonomy" id="2943498"/>
    <lineage>
        <taxon>Bacteria</taxon>
        <taxon>Bacillati</taxon>
        <taxon>Actinomycetota</taxon>
        <taxon>Actinomycetes</taxon>
        <taxon>Mycobacteriales</taxon>
        <taxon>Mycobacteriaceae</taxon>
        <taxon>Mycobacterium</taxon>
    </lineage>
</organism>
<feature type="region of interest" description="Disordered" evidence="1">
    <location>
        <begin position="241"/>
        <end position="267"/>
    </location>
</feature>
<sequence length="267" mass="27405">MSTPPPGFPPHWGSSPNDPPERMQPGQPTPGSYGLQPPYPGHAATPPAAPGYPQPGFGQQLAWASHGAPSAAPTSQQTISWVTFAAIGLLGLLGAILTLTLWINLSSAVNRATDICKRFGGEYSTLCRQQIENVLPSVPPALVTCLFLIVTAGLAAAAGAVMLFLRRQMGQFLILGAGIVMLMLSIGCEARFGATGRITYDLIAGFVIAAAGGLMLIPAFRMALGMAPQLAGGAAPAGIQGGGQWPCGQPPPQQGPAGPGGYPPPHW</sequence>
<feature type="region of interest" description="Disordered" evidence="1">
    <location>
        <begin position="1"/>
        <end position="56"/>
    </location>
</feature>
<keyword evidence="2" id="KW-0472">Membrane</keyword>
<feature type="transmembrane region" description="Helical" evidence="2">
    <location>
        <begin position="141"/>
        <end position="165"/>
    </location>
</feature>
<keyword evidence="2" id="KW-0812">Transmembrane</keyword>
<dbReference type="RefSeq" id="WP_219066010.1">
    <property type="nucleotide sequence ID" value="NZ_CAJUXY010000004.1"/>
</dbReference>
<accession>A0ABY4QLR2</accession>
<keyword evidence="2" id="KW-1133">Transmembrane helix</keyword>
<protein>
    <submittedName>
        <fullName evidence="3">Uncharacterized protein</fullName>
    </submittedName>
</protein>
<feature type="transmembrane region" description="Helical" evidence="2">
    <location>
        <begin position="198"/>
        <end position="220"/>
    </location>
</feature>